<name>A0A1H9BRY0_9GAMM</name>
<dbReference type="InterPro" id="IPR036097">
    <property type="entry name" value="HisK_dim/P_sf"/>
</dbReference>
<evidence type="ECO:0000313" key="10">
    <source>
        <dbReference type="Proteomes" id="UP000199233"/>
    </source>
</evidence>
<dbReference type="SMART" id="SM00387">
    <property type="entry name" value="HATPase_c"/>
    <property type="match status" value="1"/>
</dbReference>
<dbReference type="OrthoDB" id="9772100at2"/>
<dbReference type="PANTHER" id="PTHR43065">
    <property type="entry name" value="SENSOR HISTIDINE KINASE"/>
    <property type="match status" value="1"/>
</dbReference>
<dbReference type="SUPFAM" id="SSF55874">
    <property type="entry name" value="ATPase domain of HSP90 chaperone/DNA topoisomerase II/histidine kinase"/>
    <property type="match status" value="1"/>
</dbReference>
<keyword evidence="3" id="KW-0808">Transferase</keyword>
<gene>
    <name evidence="9" type="ORF">SAMN04488038_102195</name>
</gene>
<keyword evidence="4" id="KW-0547">Nucleotide-binding</keyword>
<dbReference type="STRING" id="489703.SAMN04488038_102195"/>
<evidence type="ECO:0000313" key="9">
    <source>
        <dbReference type="EMBL" id="SEP91577.1"/>
    </source>
</evidence>
<evidence type="ECO:0000259" key="8">
    <source>
        <dbReference type="PROSITE" id="PS50109"/>
    </source>
</evidence>
<evidence type="ECO:0000256" key="4">
    <source>
        <dbReference type="ARBA" id="ARBA00022741"/>
    </source>
</evidence>
<feature type="domain" description="Histidine kinase" evidence="8">
    <location>
        <begin position="51"/>
        <end position="308"/>
    </location>
</feature>
<protein>
    <recommendedName>
        <fullName evidence="2">histidine kinase</fullName>
        <ecNumber evidence="2">2.7.13.3</ecNumber>
    </recommendedName>
</protein>
<dbReference type="InterPro" id="IPR005467">
    <property type="entry name" value="His_kinase_dom"/>
</dbReference>
<keyword evidence="7" id="KW-0902">Two-component regulatory system</keyword>
<comment type="catalytic activity">
    <reaction evidence="1">
        <text>ATP + protein L-histidine = ADP + protein N-phospho-L-histidine.</text>
        <dbReference type="EC" id="2.7.13.3"/>
    </reaction>
</comment>
<dbReference type="PROSITE" id="PS50109">
    <property type="entry name" value="HIS_KIN"/>
    <property type="match status" value="1"/>
</dbReference>
<dbReference type="Gene3D" id="3.30.565.10">
    <property type="entry name" value="Histidine kinase-like ATPase, C-terminal domain"/>
    <property type="match status" value="1"/>
</dbReference>
<dbReference type="EC" id="2.7.13.3" evidence="2"/>
<dbReference type="GO" id="GO:0000155">
    <property type="term" value="F:phosphorelay sensor kinase activity"/>
    <property type="evidence" value="ECO:0007669"/>
    <property type="project" value="InterPro"/>
</dbReference>
<keyword evidence="5 9" id="KW-0418">Kinase</keyword>
<reference evidence="9 10" key="1">
    <citation type="submission" date="2016-10" db="EMBL/GenBank/DDBJ databases">
        <authorList>
            <person name="de Groot N.N."/>
        </authorList>
    </citation>
    <scope>NUCLEOTIDE SEQUENCE [LARGE SCALE GENOMIC DNA]</scope>
    <source>
        <strain evidence="9 10">DSM 25927</strain>
    </source>
</reference>
<sequence length="314" mass="34479">MAPHQQYMQGEAEDPKQAVAELAKALHELRSTQAQLLQAQKLESIGQLAAGIAHEINTPIQYVSDNVGFIKRCFDLLTAYVDVAQPLIEDYRQLKPDSPLLAAADAAIRRARLDYLRKQMPAALEQAIEGLQRVIVIVAAMKQFSHPSTAEHTSVDLAELIHTTVTIARHEWKYVAEMDVQLDPDLPSVPCQRNEISQVLLNLIVNAAHAITELVGENAEQKGHISIRTARFGEFAEIRICDTGSGIPEAIRSRVFDPFFTTKAVGKGTGQGLAIAYSTVVEKHRGQIFFETTTGKGTCFVVRLPLQSATESAS</sequence>
<evidence type="ECO:0000256" key="5">
    <source>
        <dbReference type="ARBA" id="ARBA00022777"/>
    </source>
</evidence>
<dbReference type="RefSeq" id="WP_093282158.1">
    <property type="nucleotide sequence ID" value="NZ_FOFS01000002.1"/>
</dbReference>
<dbReference type="SUPFAM" id="SSF47384">
    <property type="entry name" value="Homodimeric domain of signal transducing histidine kinase"/>
    <property type="match status" value="1"/>
</dbReference>
<evidence type="ECO:0000256" key="3">
    <source>
        <dbReference type="ARBA" id="ARBA00022679"/>
    </source>
</evidence>
<dbReference type="AlphaFoldDB" id="A0A1H9BRY0"/>
<dbReference type="InterPro" id="IPR004358">
    <property type="entry name" value="Sig_transdc_His_kin-like_C"/>
</dbReference>
<keyword evidence="6" id="KW-0067">ATP-binding</keyword>
<dbReference type="GO" id="GO:0005524">
    <property type="term" value="F:ATP binding"/>
    <property type="evidence" value="ECO:0007669"/>
    <property type="project" value="UniProtKB-KW"/>
</dbReference>
<dbReference type="Pfam" id="PF02518">
    <property type="entry name" value="HATPase_c"/>
    <property type="match status" value="1"/>
</dbReference>
<dbReference type="PANTHER" id="PTHR43065:SF46">
    <property type="entry name" value="C4-DICARBOXYLATE TRANSPORT SENSOR PROTEIN DCTB"/>
    <property type="match status" value="1"/>
</dbReference>
<dbReference type="InterPro" id="IPR036890">
    <property type="entry name" value="HATPase_C_sf"/>
</dbReference>
<organism evidence="9 10">
    <name type="scientific">Solimonas aquatica</name>
    <dbReference type="NCBI Taxonomy" id="489703"/>
    <lineage>
        <taxon>Bacteria</taxon>
        <taxon>Pseudomonadati</taxon>
        <taxon>Pseudomonadota</taxon>
        <taxon>Gammaproteobacteria</taxon>
        <taxon>Nevskiales</taxon>
        <taxon>Nevskiaceae</taxon>
        <taxon>Solimonas</taxon>
    </lineage>
</organism>
<evidence type="ECO:0000256" key="2">
    <source>
        <dbReference type="ARBA" id="ARBA00012438"/>
    </source>
</evidence>
<dbReference type="EMBL" id="FOFS01000002">
    <property type="protein sequence ID" value="SEP91577.1"/>
    <property type="molecule type" value="Genomic_DNA"/>
</dbReference>
<dbReference type="Proteomes" id="UP000199233">
    <property type="component" value="Unassembled WGS sequence"/>
</dbReference>
<dbReference type="Gene3D" id="1.10.287.130">
    <property type="match status" value="1"/>
</dbReference>
<keyword evidence="10" id="KW-1185">Reference proteome</keyword>
<proteinExistence type="predicted"/>
<evidence type="ECO:0000256" key="1">
    <source>
        <dbReference type="ARBA" id="ARBA00000085"/>
    </source>
</evidence>
<accession>A0A1H9BRY0</accession>
<dbReference type="InterPro" id="IPR003594">
    <property type="entry name" value="HATPase_dom"/>
</dbReference>
<evidence type="ECO:0000256" key="7">
    <source>
        <dbReference type="ARBA" id="ARBA00023012"/>
    </source>
</evidence>
<evidence type="ECO:0000256" key="6">
    <source>
        <dbReference type="ARBA" id="ARBA00022840"/>
    </source>
</evidence>
<dbReference type="PRINTS" id="PR00344">
    <property type="entry name" value="BCTRLSENSOR"/>
</dbReference>